<evidence type="ECO:0000313" key="1">
    <source>
        <dbReference type="EMBL" id="VUX19683.1"/>
    </source>
</evidence>
<dbReference type="Proteomes" id="UP000398619">
    <property type="component" value="Unassembled WGS sequence"/>
</dbReference>
<evidence type="ECO:0008006" key="3">
    <source>
        <dbReference type="Google" id="ProtNLM"/>
    </source>
</evidence>
<dbReference type="EMBL" id="CABHNM010000063">
    <property type="protein sequence ID" value="VUX19683.1"/>
    <property type="molecule type" value="Genomic_DNA"/>
</dbReference>
<name>A0A564UJC4_9FIRM</name>
<dbReference type="AlphaFoldDB" id="A0A564UJC4"/>
<proteinExistence type="predicted"/>
<protein>
    <recommendedName>
        <fullName evidence="3">Transposase</fullName>
    </recommendedName>
</protein>
<evidence type="ECO:0000313" key="2">
    <source>
        <dbReference type="Proteomes" id="UP000398619"/>
    </source>
</evidence>
<reference evidence="1 2" key="1">
    <citation type="submission" date="2019-07" db="EMBL/GenBank/DDBJ databases">
        <authorList>
            <person name="Hibberd C M."/>
            <person name="Gehrig L. J."/>
            <person name="Chang H.-W."/>
            <person name="Venkatesh S."/>
        </authorList>
    </citation>
    <scope>NUCLEOTIDE SEQUENCE [LARGE SCALE GENOMIC DNA]</scope>
    <source>
        <strain evidence="1">Dorea_longicatena_SSTS_Bg7063</strain>
    </source>
</reference>
<gene>
    <name evidence="1" type="ORF">DLSSTS7063_02639</name>
</gene>
<accession>A0A564UJC4</accession>
<sequence length="36" mass="4348">MEKIITINPYSMTSYYVDVFFNDIKLSNVEQLFIRD</sequence>
<organism evidence="1 2">
    <name type="scientific">Dorea longicatena</name>
    <dbReference type="NCBI Taxonomy" id="88431"/>
    <lineage>
        <taxon>Bacteria</taxon>
        <taxon>Bacillati</taxon>
        <taxon>Bacillota</taxon>
        <taxon>Clostridia</taxon>
        <taxon>Lachnospirales</taxon>
        <taxon>Lachnospiraceae</taxon>
        <taxon>Dorea</taxon>
    </lineage>
</organism>